<feature type="transmembrane region" description="Helical" evidence="11">
    <location>
        <begin position="12"/>
        <end position="35"/>
    </location>
</feature>
<dbReference type="Gene3D" id="6.10.340.10">
    <property type="match status" value="1"/>
</dbReference>
<dbReference type="Pfam" id="PF00512">
    <property type="entry name" value="HisKA"/>
    <property type="match status" value="1"/>
</dbReference>
<dbReference type="InterPro" id="IPR050428">
    <property type="entry name" value="TCS_sensor_his_kinase"/>
</dbReference>
<evidence type="ECO:0000313" key="13">
    <source>
        <dbReference type="EMBL" id="ADD68938.1"/>
    </source>
</evidence>
<dbReference type="InterPro" id="IPR036097">
    <property type="entry name" value="HisK_dim/P_sf"/>
</dbReference>
<dbReference type="InterPro" id="IPR003594">
    <property type="entry name" value="HATPase_dom"/>
</dbReference>
<evidence type="ECO:0000256" key="1">
    <source>
        <dbReference type="ARBA" id="ARBA00000085"/>
    </source>
</evidence>
<dbReference type="InterPro" id="IPR004358">
    <property type="entry name" value="Sig_transdc_His_kin-like_C"/>
</dbReference>
<keyword evidence="5" id="KW-0808">Transferase</keyword>
<evidence type="ECO:0000256" key="8">
    <source>
        <dbReference type="ARBA" id="ARBA00022989"/>
    </source>
</evidence>
<dbReference type="Gene3D" id="3.30.565.10">
    <property type="entry name" value="Histidine kinase-like ATPase, C-terminal domain"/>
    <property type="match status" value="1"/>
</dbReference>
<dbReference type="PRINTS" id="PR00344">
    <property type="entry name" value="BCTRLSENSOR"/>
</dbReference>
<evidence type="ECO:0000256" key="9">
    <source>
        <dbReference type="ARBA" id="ARBA00023136"/>
    </source>
</evidence>
<reference evidence="13 14" key="1">
    <citation type="journal article" date="2010" name="Stand. Genomic Sci.">
        <title>Complete genome sequence of Denitrovibrio acetiphilus type strain (N2460).</title>
        <authorList>
            <person name="Kiss H."/>
            <person name="Lang E."/>
            <person name="Lapidus A."/>
            <person name="Copeland A."/>
            <person name="Nolan M."/>
            <person name="Glavina Del Rio T."/>
            <person name="Chen F."/>
            <person name="Lucas S."/>
            <person name="Tice H."/>
            <person name="Cheng J.F."/>
            <person name="Han C."/>
            <person name="Goodwin L."/>
            <person name="Pitluck S."/>
            <person name="Liolios K."/>
            <person name="Pati A."/>
            <person name="Ivanova N."/>
            <person name="Mavromatis K."/>
            <person name="Chen A."/>
            <person name="Palaniappan K."/>
            <person name="Land M."/>
            <person name="Hauser L."/>
            <person name="Chang Y.J."/>
            <person name="Jeffries C.D."/>
            <person name="Detter J.C."/>
            <person name="Brettin T."/>
            <person name="Spring S."/>
            <person name="Rohde M."/>
            <person name="Goker M."/>
            <person name="Woyke T."/>
            <person name="Bristow J."/>
            <person name="Eisen J.A."/>
            <person name="Markowitz V."/>
            <person name="Hugenholtz P."/>
            <person name="Kyrpides N.C."/>
            <person name="Klenk H.P."/>
        </authorList>
    </citation>
    <scope>NUCLEOTIDE SEQUENCE [LARGE SCALE GENOMIC DNA]</scope>
    <source>
        <strain evidence="14">DSM 12809 / NBRC 114555 / N2460</strain>
    </source>
</reference>
<dbReference type="SUPFAM" id="SSF55874">
    <property type="entry name" value="ATPase domain of HSP90 chaperone/DNA topoisomerase II/histidine kinase"/>
    <property type="match status" value="1"/>
</dbReference>
<dbReference type="GO" id="GO:0005886">
    <property type="term" value="C:plasma membrane"/>
    <property type="evidence" value="ECO:0007669"/>
    <property type="project" value="TreeGrafter"/>
</dbReference>
<dbReference type="PANTHER" id="PTHR45436">
    <property type="entry name" value="SENSOR HISTIDINE KINASE YKOH"/>
    <property type="match status" value="1"/>
</dbReference>
<dbReference type="Gene3D" id="1.10.287.130">
    <property type="match status" value="1"/>
</dbReference>
<dbReference type="KEGG" id="dap:Dacet_2176"/>
<accession>D4H2E7</accession>
<evidence type="ECO:0000256" key="10">
    <source>
        <dbReference type="SAM" id="Coils"/>
    </source>
</evidence>
<dbReference type="InterPro" id="IPR005467">
    <property type="entry name" value="His_kinase_dom"/>
</dbReference>
<evidence type="ECO:0000256" key="6">
    <source>
        <dbReference type="ARBA" id="ARBA00022692"/>
    </source>
</evidence>
<feature type="domain" description="Histidine kinase" evidence="12">
    <location>
        <begin position="232"/>
        <end position="435"/>
    </location>
</feature>
<dbReference type="OrthoDB" id="9121563at2"/>
<keyword evidence="6 11" id="KW-0812">Transmembrane</keyword>
<dbReference type="FunCoup" id="D4H2E7">
    <property type="interactions" value="207"/>
</dbReference>
<dbReference type="Pfam" id="PF02518">
    <property type="entry name" value="HATPase_c"/>
    <property type="match status" value="1"/>
</dbReference>
<keyword evidence="8 11" id="KW-1133">Transmembrane helix</keyword>
<keyword evidence="4" id="KW-0597">Phosphoprotein</keyword>
<dbReference type="eggNOG" id="COG0642">
    <property type="taxonomic scope" value="Bacteria"/>
</dbReference>
<sequence length="454" mass="50802">MDFIGSSLRLKIVLVFSGFSILLGMALFVGIFISTKYTEEYALKKRLELETSRYLESVDTSPVAPVAFSRDITVPESPYMTTYIGEDIMPEWAATTLSDRPAGDYEEEHDKQHYYVSIRDLQDGRRFYLLFNVTTLINDHVILNLSRGLLIAMMLPIFIFGLLLGIITSYKAVSPVVRLTRMIKAKEATGVLPENMSQMFENDEVGYLAKTLESAISEMQSSINREKAFARDASHELRTPVTVLQGAIKILSCGINDNEEKRERAISRIKRATNNMEHLINSFLWLSRQERQEEWGSVSAAVVVRECVDNNSYLIRNKPLKVIIDVHSNATLSVTPEILSVVVGNLVRNAVTYTPRGKVVVSIYETCISVRDEGPGIPKHVLDAINVVEGVSKADGFGFGLSIAHRMCTQVGWKLNIISEEGKGANVIVCFNNKDHDFVCPDLCRQLHNTVTEG</sequence>
<evidence type="ECO:0000256" key="4">
    <source>
        <dbReference type="ARBA" id="ARBA00022553"/>
    </source>
</evidence>
<name>D4H2E7_DENA2</name>
<evidence type="ECO:0000256" key="11">
    <source>
        <dbReference type="SAM" id="Phobius"/>
    </source>
</evidence>
<dbReference type="GO" id="GO:0000155">
    <property type="term" value="F:phosphorelay sensor kinase activity"/>
    <property type="evidence" value="ECO:0007669"/>
    <property type="project" value="InterPro"/>
</dbReference>
<dbReference type="EMBL" id="CP001968">
    <property type="protein sequence ID" value="ADD68938.1"/>
    <property type="molecule type" value="Genomic_DNA"/>
</dbReference>
<dbReference type="EC" id="2.7.13.3" evidence="3"/>
<dbReference type="PROSITE" id="PS50109">
    <property type="entry name" value="HIS_KIN"/>
    <property type="match status" value="1"/>
</dbReference>
<dbReference type="Proteomes" id="UP000002012">
    <property type="component" value="Chromosome"/>
</dbReference>
<feature type="coiled-coil region" evidence="10">
    <location>
        <begin position="255"/>
        <end position="282"/>
    </location>
</feature>
<dbReference type="PANTHER" id="PTHR45436:SF16">
    <property type="entry name" value="HISTIDINE KINASE"/>
    <property type="match status" value="1"/>
</dbReference>
<dbReference type="InterPro" id="IPR003661">
    <property type="entry name" value="HisK_dim/P_dom"/>
</dbReference>
<dbReference type="SMART" id="SM00387">
    <property type="entry name" value="HATPase_c"/>
    <property type="match status" value="1"/>
</dbReference>
<dbReference type="SUPFAM" id="SSF47384">
    <property type="entry name" value="Homodimeric domain of signal transducing histidine kinase"/>
    <property type="match status" value="1"/>
</dbReference>
<proteinExistence type="predicted"/>
<dbReference type="STRING" id="522772.Dacet_2176"/>
<dbReference type="InterPro" id="IPR036890">
    <property type="entry name" value="HATPase_C_sf"/>
</dbReference>
<organism evidence="13 14">
    <name type="scientific">Denitrovibrio acetiphilus (strain DSM 12809 / NBRC 114555 / N2460)</name>
    <dbReference type="NCBI Taxonomy" id="522772"/>
    <lineage>
        <taxon>Bacteria</taxon>
        <taxon>Pseudomonadati</taxon>
        <taxon>Deferribacterota</taxon>
        <taxon>Deferribacteres</taxon>
        <taxon>Deferribacterales</taxon>
        <taxon>Geovibrionaceae</taxon>
        <taxon>Denitrovibrio</taxon>
    </lineage>
</organism>
<dbReference type="PaxDb" id="522772-Dacet_2176"/>
<feature type="transmembrane region" description="Helical" evidence="11">
    <location>
        <begin position="149"/>
        <end position="173"/>
    </location>
</feature>
<evidence type="ECO:0000313" key="14">
    <source>
        <dbReference type="Proteomes" id="UP000002012"/>
    </source>
</evidence>
<keyword evidence="14" id="KW-1185">Reference proteome</keyword>
<keyword evidence="10" id="KW-0175">Coiled coil</keyword>
<protein>
    <recommendedName>
        <fullName evidence="3">histidine kinase</fullName>
        <ecNumber evidence="3">2.7.13.3</ecNumber>
    </recommendedName>
</protein>
<evidence type="ECO:0000256" key="7">
    <source>
        <dbReference type="ARBA" id="ARBA00022777"/>
    </source>
</evidence>
<comment type="catalytic activity">
    <reaction evidence="1">
        <text>ATP + protein L-histidine = ADP + protein N-phospho-L-histidine.</text>
        <dbReference type="EC" id="2.7.13.3"/>
    </reaction>
</comment>
<dbReference type="AlphaFoldDB" id="D4H2E7"/>
<comment type="subcellular location">
    <subcellularLocation>
        <location evidence="2">Membrane</location>
    </subcellularLocation>
</comment>
<keyword evidence="9 11" id="KW-0472">Membrane</keyword>
<evidence type="ECO:0000256" key="3">
    <source>
        <dbReference type="ARBA" id="ARBA00012438"/>
    </source>
</evidence>
<dbReference type="HOGENOM" id="CLU_000445_89_37_0"/>
<evidence type="ECO:0000256" key="2">
    <source>
        <dbReference type="ARBA" id="ARBA00004370"/>
    </source>
</evidence>
<dbReference type="SMART" id="SM00388">
    <property type="entry name" value="HisKA"/>
    <property type="match status" value="1"/>
</dbReference>
<dbReference type="CDD" id="cd00082">
    <property type="entry name" value="HisKA"/>
    <property type="match status" value="1"/>
</dbReference>
<gene>
    <name evidence="13" type="ordered locus">Dacet_2176</name>
</gene>
<keyword evidence="7 13" id="KW-0418">Kinase</keyword>
<dbReference type="InParanoid" id="D4H2E7"/>
<evidence type="ECO:0000259" key="12">
    <source>
        <dbReference type="PROSITE" id="PS50109"/>
    </source>
</evidence>
<dbReference type="RefSeq" id="WP_013011441.1">
    <property type="nucleotide sequence ID" value="NC_013943.1"/>
</dbReference>
<evidence type="ECO:0000256" key="5">
    <source>
        <dbReference type="ARBA" id="ARBA00022679"/>
    </source>
</evidence>